<feature type="compositionally biased region" description="Basic and acidic residues" evidence="1">
    <location>
        <begin position="12"/>
        <end position="31"/>
    </location>
</feature>
<proteinExistence type="predicted"/>
<sequence length="69" mass="7520">MKTPAWSVASSESDKPSVIYERHPKTGDTDVTKTWKTQRPLRKPDDDADRVVGKAAAACTMLTPVGAFT</sequence>
<dbReference type="AlphaFoldDB" id="A0A5B7DM64"/>
<accession>A0A5B7DM64</accession>
<feature type="region of interest" description="Disordered" evidence="1">
    <location>
        <begin position="1"/>
        <end position="31"/>
    </location>
</feature>
<evidence type="ECO:0000313" key="3">
    <source>
        <dbReference type="Proteomes" id="UP000324222"/>
    </source>
</evidence>
<dbReference type="Proteomes" id="UP000324222">
    <property type="component" value="Unassembled WGS sequence"/>
</dbReference>
<dbReference type="EMBL" id="VSRR010001048">
    <property type="protein sequence ID" value="MPC22066.1"/>
    <property type="molecule type" value="Genomic_DNA"/>
</dbReference>
<protein>
    <submittedName>
        <fullName evidence="2">Uncharacterized protein</fullName>
    </submittedName>
</protein>
<evidence type="ECO:0000313" key="2">
    <source>
        <dbReference type="EMBL" id="MPC22066.1"/>
    </source>
</evidence>
<reference evidence="2 3" key="1">
    <citation type="submission" date="2019-05" db="EMBL/GenBank/DDBJ databases">
        <title>Another draft genome of Portunus trituberculatus and its Hox gene families provides insights of decapod evolution.</title>
        <authorList>
            <person name="Jeong J.-H."/>
            <person name="Song I."/>
            <person name="Kim S."/>
            <person name="Choi T."/>
            <person name="Kim D."/>
            <person name="Ryu S."/>
            <person name="Kim W."/>
        </authorList>
    </citation>
    <scope>NUCLEOTIDE SEQUENCE [LARGE SCALE GENOMIC DNA]</scope>
    <source>
        <tissue evidence="2">Muscle</tissue>
    </source>
</reference>
<organism evidence="2 3">
    <name type="scientific">Portunus trituberculatus</name>
    <name type="common">Swimming crab</name>
    <name type="synonym">Neptunus trituberculatus</name>
    <dbReference type="NCBI Taxonomy" id="210409"/>
    <lineage>
        <taxon>Eukaryota</taxon>
        <taxon>Metazoa</taxon>
        <taxon>Ecdysozoa</taxon>
        <taxon>Arthropoda</taxon>
        <taxon>Crustacea</taxon>
        <taxon>Multicrustacea</taxon>
        <taxon>Malacostraca</taxon>
        <taxon>Eumalacostraca</taxon>
        <taxon>Eucarida</taxon>
        <taxon>Decapoda</taxon>
        <taxon>Pleocyemata</taxon>
        <taxon>Brachyura</taxon>
        <taxon>Eubrachyura</taxon>
        <taxon>Portunoidea</taxon>
        <taxon>Portunidae</taxon>
        <taxon>Portuninae</taxon>
        <taxon>Portunus</taxon>
    </lineage>
</organism>
<evidence type="ECO:0000256" key="1">
    <source>
        <dbReference type="SAM" id="MobiDB-lite"/>
    </source>
</evidence>
<name>A0A5B7DM64_PORTR</name>
<gene>
    <name evidence="2" type="ORF">E2C01_015071</name>
</gene>
<comment type="caution">
    <text evidence="2">The sequence shown here is derived from an EMBL/GenBank/DDBJ whole genome shotgun (WGS) entry which is preliminary data.</text>
</comment>
<keyword evidence="3" id="KW-1185">Reference proteome</keyword>